<dbReference type="Pfam" id="PF00025">
    <property type="entry name" value="Arf"/>
    <property type="match status" value="1"/>
</dbReference>
<keyword evidence="4" id="KW-0479">Metal-binding</keyword>
<name>A0A9W5WU93_BABOV</name>
<dbReference type="InterPro" id="IPR044612">
    <property type="entry name" value="ARL2/3"/>
</dbReference>
<dbReference type="GO" id="GO:0003924">
    <property type="term" value="F:GTPase activity"/>
    <property type="evidence" value="ECO:0007669"/>
    <property type="project" value="InterPro"/>
</dbReference>
<reference evidence="7" key="1">
    <citation type="submission" date="2019-12" db="EMBL/GenBank/DDBJ databases">
        <title>Genome sequence of Babesia ovis.</title>
        <authorList>
            <person name="Yamagishi J."/>
            <person name="Sevinc F."/>
            <person name="Xuan X."/>
        </authorList>
    </citation>
    <scope>NUCLEOTIDE SEQUENCE</scope>
    <source>
        <strain evidence="7">Selcuk</strain>
    </source>
</reference>
<dbReference type="GO" id="GO:0005525">
    <property type="term" value="F:GTP binding"/>
    <property type="evidence" value="ECO:0007669"/>
    <property type="project" value="UniProtKB-KW"/>
</dbReference>
<evidence type="ECO:0000256" key="4">
    <source>
        <dbReference type="PIRSR" id="PIRSR606689-2"/>
    </source>
</evidence>
<evidence type="ECO:0000256" key="5">
    <source>
        <dbReference type="SAM" id="Coils"/>
    </source>
</evidence>
<dbReference type="SUPFAM" id="SSF52540">
    <property type="entry name" value="P-loop containing nucleoside triphosphate hydrolases"/>
    <property type="match status" value="1"/>
</dbReference>
<proteinExistence type="predicted"/>
<dbReference type="InterPro" id="IPR027417">
    <property type="entry name" value="P-loop_NTPase"/>
</dbReference>
<dbReference type="Gene3D" id="3.40.50.300">
    <property type="entry name" value="P-loop containing nucleotide triphosphate hydrolases"/>
    <property type="match status" value="1"/>
</dbReference>
<organism evidence="7 8">
    <name type="scientific">Babesia ovis</name>
    <dbReference type="NCBI Taxonomy" id="5869"/>
    <lineage>
        <taxon>Eukaryota</taxon>
        <taxon>Sar</taxon>
        <taxon>Alveolata</taxon>
        <taxon>Apicomplexa</taxon>
        <taxon>Aconoidasida</taxon>
        <taxon>Piroplasmida</taxon>
        <taxon>Babesiidae</taxon>
        <taxon>Babesia</taxon>
    </lineage>
</organism>
<feature type="region of interest" description="Disordered" evidence="6">
    <location>
        <begin position="1109"/>
        <end position="1130"/>
    </location>
</feature>
<keyword evidence="4" id="KW-0460">Magnesium</keyword>
<accession>A0A9W5WU93</accession>
<dbReference type="EMBL" id="BLIY01000003">
    <property type="protein sequence ID" value="GFE52977.1"/>
    <property type="molecule type" value="Genomic_DNA"/>
</dbReference>
<evidence type="ECO:0000256" key="6">
    <source>
        <dbReference type="SAM" id="MobiDB-lite"/>
    </source>
</evidence>
<dbReference type="Proteomes" id="UP001057455">
    <property type="component" value="Unassembled WGS sequence"/>
</dbReference>
<feature type="binding site" evidence="3">
    <location>
        <begin position="128"/>
        <end position="131"/>
    </location>
    <ligand>
        <name>GTP</name>
        <dbReference type="ChEBI" id="CHEBI:37565"/>
    </ligand>
</feature>
<feature type="region of interest" description="Disordered" evidence="6">
    <location>
        <begin position="426"/>
        <end position="459"/>
    </location>
</feature>
<feature type="binding site" evidence="4">
    <location>
        <position position="50"/>
    </location>
    <ligand>
        <name>Mg(2+)</name>
        <dbReference type="ChEBI" id="CHEBI:18420"/>
    </ligand>
</feature>
<dbReference type="InterPro" id="IPR006689">
    <property type="entry name" value="Small_GTPase_ARF/SAR"/>
</dbReference>
<evidence type="ECO:0000256" key="1">
    <source>
        <dbReference type="ARBA" id="ARBA00022741"/>
    </source>
</evidence>
<gene>
    <name evidence="7" type="ORF">BaOVIS_003810</name>
</gene>
<feature type="coiled-coil region" evidence="5">
    <location>
        <begin position="471"/>
        <end position="498"/>
    </location>
</feature>
<evidence type="ECO:0000313" key="7">
    <source>
        <dbReference type="EMBL" id="GFE52977.1"/>
    </source>
</evidence>
<dbReference type="GO" id="GO:0046872">
    <property type="term" value="F:metal ion binding"/>
    <property type="evidence" value="ECO:0007669"/>
    <property type="project" value="UniProtKB-KW"/>
</dbReference>
<keyword evidence="2 3" id="KW-0342">GTP-binding</keyword>
<keyword evidence="5" id="KW-0175">Coiled coil</keyword>
<protein>
    <submittedName>
        <fullName evidence="7">ADP-ribosylation factor</fullName>
    </submittedName>
</protein>
<keyword evidence="1 3" id="KW-0547">Nucleotide-binding</keyword>
<keyword evidence="8" id="KW-1185">Reference proteome</keyword>
<feature type="compositionally biased region" description="Basic residues" evidence="6">
    <location>
        <begin position="432"/>
        <end position="449"/>
    </location>
</feature>
<evidence type="ECO:0000256" key="2">
    <source>
        <dbReference type="ARBA" id="ARBA00023134"/>
    </source>
</evidence>
<comment type="caution">
    <text evidence="7">The sequence shown here is derived from an EMBL/GenBank/DDBJ whole genome shotgun (WGS) entry which is preliminary data.</text>
</comment>
<evidence type="ECO:0000313" key="8">
    <source>
        <dbReference type="Proteomes" id="UP001057455"/>
    </source>
</evidence>
<dbReference type="PANTHER" id="PTHR45697">
    <property type="entry name" value="ADP-RIBOSYLATION FACTOR-LIKE PROTEIN 2-RELATED"/>
    <property type="match status" value="1"/>
</dbReference>
<sequence>MGGSLSCRRRDPGVTPPTPILQVRVFGLEGSGKKAVVRFLMRGVPSLEATEGDVDSDMQWVTHRKVKMLLWLSENSVQKEIANEGEVARALVYIVDGSEPEKLTAAKEYLQHQLEHTAGAPNLLILLNKCDKHSFIFLEEAHDALELDKIRDRHVRIYACSAATGEGIREGLDWLCSMFQLEKGTYISRTDFTDASVRMVFIALSRLVAICVFVYGSSWNLCHVCDGANIRLSGTALHTTAGHLDCIKFVNQLASLPSGYTSRRDKRQWKTKYGNQGHSDGTLISNIAFVPGRGADGDSLYGRKPKLDKIETGEQWIPRLNRRLYSLGDDGMDKELDEITGLDNREQGDLSGLDNKQLDNITGLDDEKDIIVELVDGSTDDMAIDNREDIIKDDKRYLQTLKRLSKVSIADSKMYNDLRKMIDAKKEEKKTKYPKHKYRNKHQSTKHKPGSNDSKIPGNWVPYIRMKGTDMKQAVKEYENLYKQTEKLQQSSDEKDREKHTFIQTNMEDIKELYPVRHVGETTGLTSEEIIEEIRAQLPEEPRATKMLDLLYVYLRLVKAGIVEAMDEAGLFNRRNYTNVTKKCMKILEKEEKCGYKFPIAGTPDEWYNDPNVYKSWGRTELYLTQHMKEPTTTRGPVEPRTYSFEEQILTNDKKQDMHNVEAKLDEIRVKRLEENLEKTLNATGVYKGDTSTGSTHVKHKFNIGESPLKTVMVSGERQRQLELLLSLNPYNPWDLYKRMKRTREVPIIDKTIELTYNINDVGVKVNFDNDYKDNLGGTTRDQFLRDYLHYFLMLPEDHKILKEFTHAQYLHDILEYFDVQNRPDRTWKPDVVSLTSRFFTFLFPSSEGFPKNTAVSSFEKTKSLDYSALSHRVNVLNAIVALLKSQKLVKEYTADIFTEQRFKTMLGTIERALEIEIKRLQLGIVDIQVPSIDAQFCAVDDVLLASLSASLSAWNIIHGIEGIVDAIIVLTTALRKEMHAKYLVAIGVNLANLHKLPRTVFQKFVNTLAEQVHERMSQDIAMLAIDPNHERWMDFDTAVQCTGLFAQYKHCLTKEFMTKFMTLYKNDYMNMRIPDIKDVEISPTFPYGYQNYITYESPKKEEDLPIDAHNSGKRHMTSGFRKSSKKDEDEYHPDLHYLPTPEENPYLNTENIHTVQSHHTTAPSDHDRWKFIGDISQDDDHEEFDRLVQRFEDRNYLRIDRQIKIQAVRGRYFQYIWSLLACLSWCDMITQNSELVQHLTAKGALGEFEMHSASALAVLQTITPKTEEEHNLLTKAYAAIINAKWTIRLENWFEIMNHYCEAVSPRENGMPPRIKPDKGFVYRMFYNFVRLRSPNPRLLKDAVNIMVRFRDVLSKGQLHMLFNQICEGITDYSCVQLQGLNAEALSYPIWVITFVLTKAADCGIRPDATWEVYLGLLKRFKHTLSLEDIKDVLVAIKMANYTMLDEIGDILMCRACNVVEVTPHVDIHLLCDIMDLALSMSIPPTKLIRWYLYLQFHDIPQSDMDRLARDMISGRCDYEVDFQGWKRPRRYLDHSVTDKDSVIVPVGLEGNEEYHPGDEMKYVMRRIFKDPPPYSGEIKQRNYKLPPDILKRLQKIVRTLLSRRYKLTSGDIALFRIAGVIPPDMEDHTGDTRVEANVAKIATLQGDDFIE</sequence>
<dbReference type="OrthoDB" id="361045at2759"/>
<evidence type="ECO:0000256" key="3">
    <source>
        <dbReference type="PIRSR" id="PIRSR606689-1"/>
    </source>
</evidence>
<dbReference type="SMART" id="SM00177">
    <property type="entry name" value="ARF"/>
    <property type="match status" value="1"/>
</dbReference>